<dbReference type="Proteomes" id="UP000198420">
    <property type="component" value="Unassembled WGS sequence"/>
</dbReference>
<accession>A0A239BT53</accession>
<dbReference type="EMBL" id="FZNP01000011">
    <property type="protein sequence ID" value="SNS10234.1"/>
    <property type="molecule type" value="Genomic_DNA"/>
</dbReference>
<gene>
    <name evidence="1" type="ORF">SAMN06265355_11151</name>
</gene>
<evidence type="ECO:0000313" key="1">
    <source>
        <dbReference type="EMBL" id="SNS10234.1"/>
    </source>
</evidence>
<keyword evidence="2" id="KW-1185">Reference proteome</keyword>
<sequence length="228" mass="22972">MKLETVWRVEDGRRLASTLWRAGPGHRMISSAMLGGGIGPAGWVLNAQVPGAYARTDPVAHLAELAAAGGLEGPGVGMLTAASVARTVRRDGEGVSVSATVGLRVPTWAASPAGAPDPELAPLDEDATPAWKPGTINIVVAVPVELSDAALVNAVVTATEAKTQALLEAGFPCTGTASDAVCVAAATGGTPEVFAGPRSAWGARIARTVHAAVRAGALDYAARLEARG</sequence>
<dbReference type="AlphaFoldDB" id="A0A239BT53"/>
<keyword evidence="1" id="KW-0378">Hydrolase</keyword>
<name>A0A239BT53_9ACTN</name>
<dbReference type="Pfam" id="PF01955">
    <property type="entry name" value="CbiZ"/>
    <property type="match status" value="1"/>
</dbReference>
<dbReference type="RefSeq" id="WP_089314580.1">
    <property type="nucleotide sequence ID" value="NZ_FZNP01000011.1"/>
</dbReference>
<dbReference type="InterPro" id="IPR002808">
    <property type="entry name" value="AdoCbi_amidolase"/>
</dbReference>
<dbReference type="PANTHER" id="PTHR35336">
    <property type="entry name" value="ADENOSYLCOBINAMIDE AMIDOHYDROLASE"/>
    <property type="match status" value="1"/>
</dbReference>
<dbReference type="PANTHER" id="PTHR35336:SF5">
    <property type="entry name" value="ADENOSYLCOBINAMIDE AMIDOHYDROLASE"/>
    <property type="match status" value="1"/>
</dbReference>
<proteinExistence type="predicted"/>
<organism evidence="1 2">
    <name type="scientific">Actinomadura mexicana</name>
    <dbReference type="NCBI Taxonomy" id="134959"/>
    <lineage>
        <taxon>Bacteria</taxon>
        <taxon>Bacillati</taxon>
        <taxon>Actinomycetota</taxon>
        <taxon>Actinomycetes</taxon>
        <taxon>Streptosporangiales</taxon>
        <taxon>Thermomonosporaceae</taxon>
        <taxon>Actinomadura</taxon>
    </lineage>
</organism>
<dbReference type="InterPro" id="IPR052209">
    <property type="entry name" value="CbiZ"/>
</dbReference>
<reference evidence="2" key="1">
    <citation type="submission" date="2017-06" db="EMBL/GenBank/DDBJ databases">
        <authorList>
            <person name="Varghese N."/>
            <person name="Submissions S."/>
        </authorList>
    </citation>
    <scope>NUCLEOTIDE SEQUENCE [LARGE SCALE GENOMIC DNA]</scope>
    <source>
        <strain evidence="2">DSM 44485</strain>
    </source>
</reference>
<evidence type="ECO:0000313" key="2">
    <source>
        <dbReference type="Proteomes" id="UP000198420"/>
    </source>
</evidence>
<dbReference type="GO" id="GO:0016787">
    <property type="term" value="F:hydrolase activity"/>
    <property type="evidence" value="ECO:0007669"/>
    <property type="project" value="UniProtKB-KW"/>
</dbReference>
<dbReference type="OrthoDB" id="5242020at2"/>
<protein>
    <submittedName>
        <fullName evidence="1">Adenosylcobinamide amidohydrolase</fullName>
    </submittedName>
</protein>